<reference evidence="2 3" key="1">
    <citation type="submission" date="2019-03" db="EMBL/GenBank/DDBJ databases">
        <title>Genomic Encyclopedia of Type Strains, Phase IV (KMG-IV): sequencing the most valuable type-strain genomes for metagenomic binning, comparative biology and taxonomic classification.</title>
        <authorList>
            <person name="Goeker M."/>
        </authorList>
    </citation>
    <scope>NUCLEOTIDE SEQUENCE [LARGE SCALE GENOMIC DNA]</scope>
    <source>
        <strain evidence="2 3">DSM 100309</strain>
    </source>
</reference>
<dbReference type="OrthoDB" id="9924329at2"/>
<feature type="chain" id="PRO_5020390679" description="Rap1a immunity protein domain-containing protein" evidence="1">
    <location>
        <begin position="21"/>
        <end position="113"/>
    </location>
</feature>
<keyword evidence="3" id="KW-1185">Reference proteome</keyword>
<sequence length="113" mass="12284">MQKLLFIAIGLLFVANVASANTSQARPLTSVAANSFLQMQQDAQKLYVAGVMDGFTYVTYGHHIANHDAVVKCLQSKDINNLTHDVVDWLKQHPAFNEGLSSAVVQAMSSFCA</sequence>
<keyword evidence="1" id="KW-0732">Signal</keyword>
<accession>A0A4R3Y4M9</accession>
<evidence type="ECO:0000313" key="2">
    <source>
        <dbReference type="EMBL" id="TCV86726.1"/>
    </source>
</evidence>
<gene>
    <name evidence="2" type="ORF">EDC63_10687</name>
</gene>
<dbReference type="RefSeq" id="WP_124948147.1">
    <property type="nucleotide sequence ID" value="NZ_BHVT01000076.1"/>
</dbReference>
<dbReference type="EMBL" id="SMCO01000006">
    <property type="protein sequence ID" value="TCV86726.1"/>
    <property type="molecule type" value="Genomic_DNA"/>
</dbReference>
<protein>
    <recommendedName>
        <fullName evidence="4">Rap1a immunity protein domain-containing protein</fullName>
    </recommendedName>
</protein>
<organism evidence="2 3">
    <name type="scientific">Sulfurirhabdus autotrophica</name>
    <dbReference type="NCBI Taxonomy" id="1706046"/>
    <lineage>
        <taxon>Bacteria</taxon>
        <taxon>Pseudomonadati</taxon>
        <taxon>Pseudomonadota</taxon>
        <taxon>Betaproteobacteria</taxon>
        <taxon>Nitrosomonadales</taxon>
        <taxon>Sulfuricellaceae</taxon>
        <taxon>Sulfurirhabdus</taxon>
    </lineage>
</organism>
<feature type="signal peptide" evidence="1">
    <location>
        <begin position="1"/>
        <end position="20"/>
    </location>
</feature>
<name>A0A4R3Y4M9_9PROT</name>
<evidence type="ECO:0008006" key="4">
    <source>
        <dbReference type="Google" id="ProtNLM"/>
    </source>
</evidence>
<evidence type="ECO:0000256" key="1">
    <source>
        <dbReference type="SAM" id="SignalP"/>
    </source>
</evidence>
<dbReference type="AlphaFoldDB" id="A0A4R3Y4M9"/>
<comment type="caution">
    <text evidence="2">The sequence shown here is derived from an EMBL/GenBank/DDBJ whole genome shotgun (WGS) entry which is preliminary data.</text>
</comment>
<dbReference type="Proteomes" id="UP000295367">
    <property type="component" value="Unassembled WGS sequence"/>
</dbReference>
<proteinExistence type="predicted"/>
<evidence type="ECO:0000313" key="3">
    <source>
        <dbReference type="Proteomes" id="UP000295367"/>
    </source>
</evidence>